<keyword evidence="2" id="KW-0472">Membrane</keyword>
<dbReference type="RefSeq" id="WP_110129691.1">
    <property type="nucleotide sequence ID" value="NZ_QHJQ01000001.1"/>
</dbReference>
<comment type="caution">
    <text evidence="3">The sequence shown here is derived from an EMBL/GenBank/DDBJ whole genome shotgun (WGS) entry which is preliminary data.</text>
</comment>
<dbReference type="Proteomes" id="UP000247099">
    <property type="component" value="Unassembled WGS sequence"/>
</dbReference>
<evidence type="ECO:0008006" key="5">
    <source>
        <dbReference type="Google" id="ProtNLM"/>
    </source>
</evidence>
<organism evidence="3 4">
    <name type="scientific">Coraliomargarita sinensis</name>
    <dbReference type="NCBI Taxonomy" id="2174842"/>
    <lineage>
        <taxon>Bacteria</taxon>
        <taxon>Pseudomonadati</taxon>
        <taxon>Verrucomicrobiota</taxon>
        <taxon>Opitutia</taxon>
        <taxon>Puniceicoccales</taxon>
        <taxon>Coraliomargaritaceae</taxon>
        <taxon>Coraliomargarita</taxon>
    </lineage>
</organism>
<dbReference type="InParanoid" id="A0A317ZKR4"/>
<keyword evidence="2" id="KW-0812">Transmembrane</keyword>
<evidence type="ECO:0000313" key="4">
    <source>
        <dbReference type="Proteomes" id="UP000247099"/>
    </source>
</evidence>
<evidence type="ECO:0000256" key="2">
    <source>
        <dbReference type="SAM" id="Phobius"/>
    </source>
</evidence>
<dbReference type="AlphaFoldDB" id="A0A317ZKR4"/>
<sequence>MERDEAKAILELCRPDRAEDQGDPLIAEALGLLETDAELKAWFEAQQAIDARIAESYGAIEPPADLKANILAGMRAHALQSIPSDLSAAASAKAEATSPGHAQRGTGSSHDKMDFPAASQAWWRNLWIGVAAVFALLFVIVAIPRNNAPSQIASSDGQARQAGVPAMIQFLANELDTMKQESRSFDMRSEQPETLQAYLASKGTSSPAQLPSAIRTKPSLGCFTLDYNGIKMGMICFKDDQVVHLITGPRTACTSQITEEPSTFEVDGQAFKVWIEGDQVYILSVKGSKEKLPKFI</sequence>
<dbReference type="EMBL" id="QHJQ01000001">
    <property type="protein sequence ID" value="PXA05612.1"/>
    <property type="molecule type" value="Genomic_DNA"/>
</dbReference>
<evidence type="ECO:0000313" key="3">
    <source>
        <dbReference type="EMBL" id="PXA05612.1"/>
    </source>
</evidence>
<gene>
    <name evidence="3" type="ORF">DDZ13_01700</name>
</gene>
<proteinExistence type="predicted"/>
<evidence type="ECO:0000256" key="1">
    <source>
        <dbReference type="SAM" id="MobiDB-lite"/>
    </source>
</evidence>
<reference evidence="3 4" key="1">
    <citation type="submission" date="2018-05" db="EMBL/GenBank/DDBJ databases">
        <title>Coraliomargarita sinensis sp. nov., isolated from a marine solar saltern.</title>
        <authorList>
            <person name="Zhou L.Y."/>
        </authorList>
    </citation>
    <scope>NUCLEOTIDE SEQUENCE [LARGE SCALE GENOMIC DNA]</scope>
    <source>
        <strain evidence="3 4">WN38</strain>
    </source>
</reference>
<keyword evidence="2" id="KW-1133">Transmembrane helix</keyword>
<accession>A0A317ZKR4</accession>
<protein>
    <recommendedName>
        <fullName evidence="5">DUF3379 domain-containing protein</fullName>
    </recommendedName>
</protein>
<name>A0A317ZKR4_9BACT</name>
<dbReference type="OrthoDB" id="192012at2"/>
<feature type="region of interest" description="Disordered" evidence="1">
    <location>
        <begin position="90"/>
        <end position="111"/>
    </location>
</feature>
<feature type="transmembrane region" description="Helical" evidence="2">
    <location>
        <begin position="122"/>
        <end position="143"/>
    </location>
</feature>
<keyword evidence="4" id="KW-1185">Reference proteome</keyword>